<feature type="region of interest" description="Disordered" evidence="1">
    <location>
        <begin position="1"/>
        <end position="68"/>
    </location>
</feature>
<keyword evidence="3" id="KW-1185">Reference proteome</keyword>
<protein>
    <submittedName>
        <fullName evidence="2">Uncharacterized protein</fullName>
    </submittedName>
</protein>
<feature type="region of interest" description="Disordered" evidence="1">
    <location>
        <begin position="86"/>
        <end position="110"/>
    </location>
</feature>
<reference evidence="2 3" key="1">
    <citation type="journal article" date="2017" name="Plant Biotechnol. J.">
        <title>A comprehensive draft genome sequence for lupin (Lupinus angustifolius), an emerging health food: insights into plant-microbe interactions and legume evolution.</title>
        <authorList>
            <person name="Hane J.K."/>
            <person name="Ming Y."/>
            <person name="Kamphuis L.G."/>
            <person name="Nelson M.N."/>
            <person name="Garg G."/>
            <person name="Atkins C.A."/>
            <person name="Bayer P.E."/>
            <person name="Bravo A."/>
            <person name="Bringans S."/>
            <person name="Cannon S."/>
            <person name="Edwards D."/>
            <person name="Foley R."/>
            <person name="Gao L.L."/>
            <person name="Harrison M.J."/>
            <person name="Huang W."/>
            <person name="Hurgobin B."/>
            <person name="Li S."/>
            <person name="Liu C.W."/>
            <person name="McGrath A."/>
            <person name="Morahan G."/>
            <person name="Murray J."/>
            <person name="Weller J."/>
            <person name="Jian J."/>
            <person name="Singh K.B."/>
        </authorList>
    </citation>
    <scope>NUCLEOTIDE SEQUENCE [LARGE SCALE GENOMIC DNA]</scope>
    <source>
        <strain evidence="3">cv. Tanjil</strain>
        <tissue evidence="2">Whole plant</tissue>
    </source>
</reference>
<dbReference type="AlphaFoldDB" id="A0A1J7FPA8"/>
<dbReference type="Gramene" id="OIV89851">
    <property type="protein sequence ID" value="OIV89851"/>
    <property type="gene ID" value="TanjilG_27457"/>
</dbReference>
<feature type="compositionally biased region" description="Basic and acidic residues" evidence="1">
    <location>
        <begin position="9"/>
        <end position="43"/>
    </location>
</feature>
<sequence length="161" mass="17438">MIGDQGNLGRDRDNLARDHEKLTHKDRKNSGRDDLAHERENMTHDQGTTWAWSDRGTKRPRPSLGASGLAMMHQVGASDLAMTHQIGAPGDVGITSGGNSNGEDGDGSDNGVEVKVEAISRMLVEGEKNNSSVSCWSNYEMTMVVDAKAEAILEEAVWFGQ</sequence>
<evidence type="ECO:0000313" key="2">
    <source>
        <dbReference type="EMBL" id="OIV89851.1"/>
    </source>
</evidence>
<accession>A0A1J7FPA8</accession>
<evidence type="ECO:0000256" key="1">
    <source>
        <dbReference type="SAM" id="MobiDB-lite"/>
    </source>
</evidence>
<gene>
    <name evidence="2" type="ORF">TanjilG_27457</name>
</gene>
<organism evidence="2 3">
    <name type="scientific">Lupinus angustifolius</name>
    <name type="common">Narrow-leaved blue lupine</name>
    <dbReference type="NCBI Taxonomy" id="3871"/>
    <lineage>
        <taxon>Eukaryota</taxon>
        <taxon>Viridiplantae</taxon>
        <taxon>Streptophyta</taxon>
        <taxon>Embryophyta</taxon>
        <taxon>Tracheophyta</taxon>
        <taxon>Spermatophyta</taxon>
        <taxon>Magnoliopsida</taxon>
        <taxon>eudicotyledons</taxon>
        <taxon>Gunneridae</taxon>
        <taxon>Pentapetalae</taxon>
        <taxon>rosids</taxon>
        <taxon>fabids</taxon>
        <taxon>Fabales</taxon>
        <taxon>Fabaceae</taxon>
        <taxon>Papilionoideae</taxon>
        <taxon>50 kb inversion clade</taxon>
        <taxon>genistoids sensu lato</taxon>
        <taxon>core genistoids</taxon>
        <taxon>Genisteae</taxon>
        <taxon>Lupinus</taxon>
    </lineage>
</organism>
<dbReference type="EMBL" id="KV862233">
    <property type="protein sequence ID" value="OIV89851.1"/>
    <property type="molecule type" value="Genomic_DNA"/>
</dbReference>
<evidence type="ECO:0000313" key="3">
    <source>
        <dbReference type="Proteomes" id="UP000188354"/>
    </source>
</evidence>
<proteinExistence type="predicted"/>
<dbReference type="Proteomes" id="UP000188354">
    <property type="component" value="Unassembled WGS sequence"/>
</dbReference>
<name>A0A1J7FPA8_LUPAN</name>